<name>A0ACB8B010_9AGAM</name>
<proteinExistence type="predicted"/>
<keyword evidence="2" id="KW-1185">Reference proteome</keyword>
<feature type="non-terminal residue" evidence="1">
    <location>
        <position position="94"/>
    </location>
</feature>
<protein>
    <submittedName>
        <fullName evidence="1">Uncharacterized protein</fullName>
    </submittedName>
</protein>
<comment type="caution">
    <text evidence="1">The sequence shown here is derived from an EMBL/GenBank/DDBJ whole genome shotgun (WGS) entry which is preliminary data.</text>
</comment>
<dbReference type="Proteomes" id="UP000790709">
    <property type="component" value="Unassembled WGS sequence"/>
</dbReference>
<sequence>VVPVLLVDAFPRPDRGEEELNLFCPSMLLLFKPWHNLEDLKNSKPTWREAYDSYDFPVHLHRILHNMNIENECRDGQDSHSRKVREGNAKPLLY</sequence>
<evidence type="ECO:0000313" key="2">
    <source>
        <dbReference type="Proteomes" id="UP000790709"/>
    </source>
</evidence>
<organism evidence="1 2">
    <name type="scientific">Leucogyrophana mollusca</name>
    <dbReference type="NCBI Taxonomy" id="85980"/>
    <lineage>
        <taxon>Eukaryota</taxon>
        <taxon>Fungi</taxon>
        <taxon>Dikarya</taxon>
        <taxon>Basidiomycota</taxon>
        <taxon>Agaricomycotina</taxon>
        <taxon>Agaricomycetes</taxon>
        <taxon>Agaricomycetidae</taxon>
        <taxon>Boletales</taxon>
        <taxon>Boletales incertae sedis</taxon>
        <taxon>Leucogyrophana</taxon>
    </lineage>
</organism>
<reference evidence="1" key="1">
    <citation type="journal article" date="2021" name="New Phytol.">
        <title>Evolutionary innovations through gain and loss of genes in the ectomycorrhizal Boletales.</title>
        <authorList>
            <person name="Wu G."/>
            <person name="Miyauchi S."/>
            <person name="Morin E."/>
            <person name="Kuo A."/>
            <person name="Drula E."/>
            <person name="Varga T."/>
            <person name="Kohler A."/>
            <person name="Feng B."/>
            <person name="Cao Y."/>
            <person name="Lipzen A."/>
            <person name="Daum C."/>
            <person name="Hundley H."/>
            <person name="Pangilinan J."/>
            <person name="Johnson J."/>
            <person name="Barry K."/>
            <person name="LaButti K."/>
            <person name="Ng V."/>
            <person name="Ahrendt S."/>
            <person name="Min B."/>
            <person name="Choi I.G."/>
            <person name="Park H."/>
            <person name="Plett J.M."/>
            <person name="Magnuson J."/>
            <person name="Spatafora J.W."/>
            <person name="Nagy L.G."/>
            <person name="Henrissat B."/>
            <person name="Grigoriev I.V."/>
            <person name="Yang Z.L."/>
            <person name="Xu J."/>
            <person name="Martin F.M."/>
        </authorList>
    </citation>
    <scope>NUCLEOTIDE SEQUENCE</scope>
    <source>
        <strain evidence="1">KUC20120723A-06</strain>
    </source>
</reference>
<feature type="non-terminal residue" evidence="1">
    <location>
        <position position="1"/>
    </location>
</feature>
<gene>
    <name evidence="1" type="ORF">BV22DRAFT_982341</name>
</gene>
<evidence type="ECO:0000313" key="1">
    <source>
        <dbReference type="EMBL" id="KAH7918453.1"/>
    </source>
</evidence>
<accession>A0ACB8B010</accession>
<dbReference type="EMBL" id="MU266785">
    <property type="protein sequence ID" value="KAH7918453.1"/>
    <property type="molecule type" value="Genomic_DNA"/>
</dbReference>